<dbReference type="PANTHER" id="PTHR24260">
    <property type="match status" value="1"/>
</dbReference>
<evidence type="ECO:0000256" key="9">
    <source>
        <dbReference type="ARBA" id="ARBA00024195"/>
    </source>
</evidence>
<feature type="compositionally biased region" description="Polar residues" evidence="10">
    <location>
        <begin position="287"/>
        <end position="298"/>
    </location>
</feature>
<dbReference type="SUPFAM" id="SSF50494">
    <property type="entry name" value="Trypsin-like serine proteases"/>
    <property type="match status" value="1"/>
</dbReference>
<keyword evidence="2" id="KW-0964">Secreted</keyword>
<keyword evidence="5" id="KW-0378">Hydrolase</keyword>
<dbReference type="PROSITE" id="PS50240">
    <property type="entry name" value="TRYPSIN_DOM"/>
    <property type="match status" value="1"/>
</dbReference>
<dbReference type="GO" id="GO:0004252">
    <property type="term" value="F:serine-type endopeptidase activity"/>
    <property type="evidence" value="ECO:0007669"/>
    <property type="project" value="InterPro"/>
</dbReference>
<dbReference type="PROSITE" id="PS00134">
    <property type="entry name" value="TRYPSIN_HIS"/>
    <property type="match status" value="1"/>
</dbReference>
<keyword evidence="7" id="KW-0865">Zymogen</keyword>
<feature type="region of interest" description="Disordered" evidence="10">
    <location>
        <begin position="233"/>
        <end position="298"/>
    </location>
</feature>
<protein>
    <recommendedName>
        <fullName evidence="12">Peptidase S1 domain-containing protein</fullName>
    </recommendedName>
</protein>
<dbReference type="FunFam" id="2.40.10.10:FF:000146">
    <property type="entry name" value="Serine protease 53"/>
    <property type="match status" value="1"/>
</dbReference>
<keyword evidence="6" id="KW-0720">Serine protease</keyword>
<evidence type="ECO:0000313" key="13">
    <source>
        <dbReference type="EMBL" id="KAG5681723.1"/>
    </source>
</evidence>
<reference evidence="13" key="1">
    <citation type="submission" date="2021-03" db="EMBL/GenBank/DDBJ databases">
        <title>Chromosome level genome of the anhydrobiotic midge Polypedilum vanderplanki.</title>
        <authorList>
            <person name="Yoshida Y."/>
            <person name="Kikawada T."/>
            <person name="Gusev O."/>
        </authorList>
    </citation>
    <scope>NUCLEOTIDE SEQUENCE</scope>
    <source>
        <strain evidence="13">NIAS01</strain>
        <tissue evidence="13">Whole body or cell culture</tissue>
    </source>
</reference>
<proteinExistence type="inferred from homology"/>
<feature type="domain" description="Peptidase S1" evidence="12">
    <location>
        <begin position="343"/>
        <end position="591"/>
    </location>
</feature>
<dbReference type="InterPro" id="IPR009003">
    <property type="entry name" value="Peptidase_S1_PA"/>
</dbReference>
<keyword evidence="3" id="KW-0645">Protease</keyword>
<dbReference type="InterPro" id="IPR018114">
    <property type="entry name" value="TRYPSIN_HIS"/>
</dbReference>
<dbReference type="InterPro" id="IPR001314">
    <property type="entry name" value="Peptidase_S1A"/>
</dbReference>
<dbReference type="GO" id="GO:0005576">
    <property type="term" value="C:extracellular region"/>
    <property type="evidence" value="ECO:0007669"/>
    <property type="project" value="UniProtKB-SubCell"/>
</dbReference>
<evidence type="ECO:0000256" key="5">
    <source>
        <dbReference type="ARBA" id="ARBA00022801"/>
    </source>
</evidence>
<evidence type="ECO:0000256" key="2">
    <source>
        <dbReference type="ARBA" id="ARBA00022525"/>
    </source>
</evidence>
<dbReference type="AlphaFoldDB" id="A0A9J6CJ18"/>
<keyword evidence="8" id="KW-1015">Disulfide bond</keyword>
<feature type="compositionally biased region" description="Low complexity" evidence="10">
    <location>
        <begin position="277"/>
        <end position="286"/>
    </location>
</feature>
<feature type="compositionally biased region" description="Polar residues" evidence="10">
    <location>
        <begin position="169"/>
        <end position="190"/>
    </location>
</feature>
<feature type="compositionally biased region" description="Polar residues" evidence="10">
    <location>
        <begin position="233"/>
        <end position="268"/>
    </location>
</feature>
<feature type="region of interest" description="Disordered" evidence="10">
    <location>
        <begin position="169"/>
        <end position="198"/>
    </location>
</feature>
<dbReference type="Pfam" id="PF16030">
    <property type="entry name" value="GD_N"/>
    <property type="match status" value="1"/>
</dbReference>
<feature type="chain" id="PRO_5039948149" description="Peptidase S1 domain-containing protein" evidence="11">
    <location>
        <begin position="18"/>
        <end position="591"/>
    </location>
</feature>
<dbReference type="InterPro" id="IPR001254">
    <property type="entry name" value="Trypsin_dom"/>
</dbReference>
<dbReference type="Proteomes" id="UP001107558">
    <property type="component" value="Chromosome 1"/>
</dbReference>
<evidence type="ECO:0000256" key="8">
    <source>
        <dbReference type="ARBA" id="ARBA00023157"/>
    </source>
</evidence>
<evidence type="ECO:0000256" key="1">
    <source>
        <dbReference type="ARBA" id="ARBA00004613"/>
    </source>
</evidence>
<dbReference type="EMBL" id="JADBJN010000001">
    <property type="protein sequence ID" value="KAG5681723.1"/>
    <property type="molecule type" value="Genomic_DNA"/>
</dbReference>
<evidence type="ECO:0000256" key="7">
    <source>
        <dbReference type="ARBA" id="ARBA00023145"/>
    </source>
</evidence>
<name>A0A9J6CJ18_POLVA</name>
<accession>A0A9J6CJ18</accession>
<dbReference type="Pfam" id="PF00089">
    <property type="entry name" value="Trypsin"/>
    <property type="match status" value="1"/>
</dbReference>
<comment type="caution">
    <text evidence="13">The sequence shown here is derived from an EMBL/GenBank/DDBJ whole genome shotgun (WGS) entry which is preliminary data.</text>
</comment>
<gene>
    <name evidence="13" type="ORF">PVAND_011133</name>
</gene>
<keyword evidence="4 11" id="KW-0732">Signal</keyword>
<comment type="subcellular location">
    <subcellularLocation>
        <location evidence="1">Secreted</location>
    </subcellularLocation>
</comment>
<evidence type="ECO:0000259" key="12">
    <source>
        <dbReference type="PROSITE" id="PS50240"/>
    </source>
</evidence>
<evidence type="ECO:0000256" key="4">
    <source>
        <dbReference type="ARBA" id="ARBA00022729"/>
    </source>
</evidence>
<dbReference type="PANTHER" id="PTHR24260:SF143">
    <property type="entry name" value="SERINE PROTEASE GD-LIKE PROTEIN"/>
    <property type="match status" value="1"/>
</dbReference>
<dbReference type="OrthoDB" id="6147874at2759"/>
<evidence type="ECO:0000313" key="14">
    <source>
        <dbReference type="Proteomes" id="UP001107558"/>
    </source>
</evidence>
<dbReference type="InterPro" id="IPR031986">
    <property type="entry name" value="GD_N"/>
</dbReference>
<evidence type="ECO:0000256" key="10">
    <source>
        <dbReference type="SAM" id="MobiDB-lite"/>
    </source>
</evidence>
<comment type="similarity">
    <text evidence="9">Belongs to the peptidase S1 family. CLIP subfamily.</text>
</comment>
<evidence type="ECO:0000256" key="3">
    <source>
        <dbReference type="ARBA" id="ARBA00022670"/>
    </source>
</evidence>
<organism evidence="13 14">
    <name type="scientific">Polypedilum vanderplanki</name>
    <name type="common">Sleeping chironomid midge</name>
    <dbReference type="NCBI Taxonomy" id="319348"/>
    <lineage>
        <taxon>Eukaryota</taxon>
        <taxon>Metazoa</taxon>
        <taxon>Ecdysozoa</taxon>
        <taxon>Arthropoda</taxon>
        <taxon>Hexapoda</taxon>
        <taxon>Insecta</taxon>
        <taxon>Pterygota</taxon>
        <taxon>Neoptera</taxon>
        <taxon>Endopterygota</taxon>
        <taxon>Diptera</taxon>
        <taxon>Nematocera</taxon>
        <taxon>Chironomoidea</taxon>
        <taxon>Chironomidae</taxon>
        <taxon>Chironominae</taxon>
        <taxon>Polypedilum</taxon>
        <taxon>Polypedilum</taxon>
    </lineage>
</organism>
<dbReference type="InterPro" id="IPR051333">
    <property type="entry name" value="CLIP_Serine_Protease"/>
</dbReference>
<dbReference type="Gene3D" id="2.40.10.10">
    <property type="entry name" value="Trypsin-like serine proteases"/>
    <property type="match status" value="1"/>
</dbReference>
<evidence type="ECO:0000256" key="6">
    <source>
        <dbReference type="ARBA" id="ARBA00022825"/>
    </source>
</evidence>
<dbReference type="GO" id="GO:0006508">
    <property type="term" value="P:proteolysis"/>
    <property type="evidence" value="ECO:0007669"/>
    <property type="project" value="UniProtKB-KW"/>
</dbReference>
<keyword evidence="14" id="KW-1185">Reference proteome</keyword>
<dbReference type="InterPro" id="IPR043504">
    <property type="entry name" value="Peptidase_S1_PA_chymotrypsin"/>
</dbReference>
<feature type="signal peptide" evidence="11">
    <location>
        <begin position="1"/>
        <end position="17"/>
    </location>
</feature>
<dbReference type="PRINTS" id="PR00722">
    <property type="entry name" value="CHYMOTRYPSIN"/>
</dbReference>
<sequence>MKLLFLTFCIAISQINCQRKISPCPSVFTYDIENDSNNIWYGTVRLQSSVTLHSITVDIIFNRQVETFGAERFNSAVTTNYVEFRIENKNLKLDPGRTLVMNIHCSYRGVTPLLKQIRLNGQNVCVDLPIAAVQPIYNPSNINSHNSDFDATTKRTTYREIPSVYETTSVNSRNTNKLQTSSTTQSWNNYDNHEHANQNNENNYFERSTLRNSINNNNNQARTTTTTIKSIVNNNYQPNRENKNNNQRKSTDSVYYENSESNQNNQPVTFRPLDQRYTTSTQSSYTLRPSNINSYTTQKENYFPGDLHFFNNGRDSESSTHSILNTNDENQCGTVIPKANPLIVHGLETYHGNYPWHAAIYISDVGSLKYICGGSLITMSIVLTAAHCVTHAKSKIPVNNDKLLVYLGKHNLQKWTGQEQDGKVVEIIVNDEYDYERFYSDIALLKLKESLKRTNYVRPVCLWAFDSELRNIVDKLGNVPGYGYNERGLVSDELTYIQMPIVTHETCIWSNRDFFSKITSEKSFCAGFRNGTSICNGDSGGGLVFKKNNKWYIRGVVSVSIALQNSLRCDPDHYSVFVDVAKYLDWINQYM</sequence>
<dbReference type="SMART" id="SM00020">
    <property type="entry name" value="Tryp_SPc"/>
    <property type="match status" value="1"/>
</dbReference>
<dbReference type="CDD" id="cd00190">
    <property type="entry name" value="Tryp_SPc"/>
    <property type="match status" value="1"/>
</dbReference>
<evidence type="ECO:0000256" key="11">
    <source>
        <dbReference type="SAM" id="SignalP"/>
    </source>
</evidence>